<reference evidence="9 10" key="1">
    <citation type="journal article" date="2018" name="Nat. Ecol. Evol.">
        <title>Pezizomycetes genomes reveal the molecular basis of ectomycorrhizal truffle lifestyle.</title>
        <authorList>
            <person name="Murat C."/>
            <person name="Payen T."/>
            <person name="Noel B."/>
            <person name="Kuo A."/>
            <person name="Morin E."/>
            <person name="Chen J."/>
            <person name="Kohler A."/>
            <person name="Krizsan K."/>
            <person name="Balestrini R."/>
            <person name="Da Silva C."/>
            <person name="Montanini B."/>
            <person name="Hainaut M."/>
            <person name="Levati E."/>
            <person name="Barry K.W."/>
            <person name="Belfiori B."/>
            <person name="Cichocki N."/>
            <person name="Clum A."/>
            <person name="Dockter R.B."/>
            <person name="Fauchery L."/>
            <person name="Guy J."/>
            <person name="Iotti M."/>
            <person name="Le Tacon F."/>
            <person name="Lindquist E.A."/>
            <person name="Lipzen A."/>
            <person name="Malagnac F."/>
            <person name="Mello A."/>
            <person name="Molinier V."/>
            <person name="Miyauchi S."/>
            <person name="Poulain J."/>
            <person name="Riccioni C."/>
            <person name="Rubini A."/>
            <person name="Sitrit Y."/>
            <person name="Splivallo R."/>
            <person name="Traeger S."/>
            <person name="Wang M."/>
            <person name="Zifcakova L."/>
            <person name="Wipf D."/>
            <person name="Zambonelli A."/>
            <person name="Paolocci F."/>
            <person name="Nowrousian M."/>
            <person name="Ottonello S."/>
            <person name="Baldrian P."/>
            <person name="Spatafora J.W."/>
            <person name="Henrissat B."/>
            <person name="Nagy L.G."/>
            <person name="Aury J.M."/>
            <person name="Wincker P."/>
            <person name="Grigoriev I.V."/>
            <person name="Bonfante P."/>
            <person name="Martin F.M."/>
        </authorList>
    </citation>
    <scope>NUCLEOTIDE SEQUENCE [LARGE SCALE GENOMIC DNA]</scope>
    <source>
        <strain evidence="9 10">ATCC MYA-4762</strain>
    </source>
</reference>
<dbReference type="PANTHER" id="PTHR33281">
    <property type="entry name" value="UPF0187 PROTEIN YNEE"/>
    <property type="match status" value="1"/>
</dbReference>
<evidence type="ECO:0000256" key="5">
    <source>
        <dbReference type="ARBA" id="ARBA00022989"/>
    </source>
</evidence>
<dbReference type="PANTHER" id="PTHR33281:SF19">
    <property type="entry name" value="VOLTAGE-DEPENDENT ANION CHANNEL-FORMING PROTEIN YNEE"/>
    <property type="match status" value="1"/>
</dbReference>
<feature type="transmembrane region" description="Helical" evidence="8">
    <location>
        <begin position="342"/>
        <end position="363"/>
    </location>
</feature>
<keyword evidence="2" id="KW-0813">Transport</keyword>
<evidence type="ECO:0000313" key="9">
    <source>
        <dbReference type="EMBL" id="RPB27622.1"/>
    </source>
</evidence>
<dbReference type="InterPro" id="IPR044669">
    <property type="entry name" value="YneE/VCCN1/2-like"/>
</dbReference>
<keyword evidence="4 8" id="KW-0812">Transmembrane</keyword>
<gene>
    <name evidence="9" type="ORF">L211DRAFT_846380</name>
</gene>
<evidence type="ECO:0000313" key="10">
    <source>
        <dbReference type="Proteomes" id="UP000267821"/>
    </source>
</evidence>
<evidence type="ECO:0000256" key="4">
    <source>
        <dbReference type="ARBA" id="ARBA00022692"/>
    </source>
</evidence>
<evidence type="ECO:0000256" key="2">
    <source>
        <dbReference type="ARBA" id="ARBA00022448"/>
    </source>
</evidence>
<accession>A0A3N4M2K9</accession>
<dbReference type="Proteomes" id="UP000267821">
    <property type="component" value="Unassembled WGS sequence"/>
</dbReference>
<feature type="transmembrane region" description="Helical" evidence="8">
    <location>
        <begin position="78"/>
        <end position="97"/>
    </location>
</feature>
<protein>
    <submittedName>
        <fullName evidence="9">UPF0187-domain-containing protein</fullName>
    </submittedName>
</protein>
<sequence length="496" mass="56205">MEGTNTRRIKAERTKTERVKTYRTRTERLEFDTLHHDFDGNIIKDVDEFLNTPVHYDPFKRNLIPFALRIRGSILGRMIPTLVIIGVWSSIVAYVHIYHHSLSVDSVLITVTGLVTSLALGFRVNSAYERYSEGRKYWTQLSTVIRSTSRVIWWSIPDIPPHPNKIEYTDVERADLVKEELLTKATAVRILVGFAYALKRHLRGQFGTDWDDLRDIVGFLPTRRKTSSTLESLQTTFLWDIKPPSRQTSNKLVKATIAYGNLPLELLSFFGCYVDQLDKQGSLSSSMRSFFLDQNLQLQDILAGCERVLRTPLPLAFNISIAQITWVFILLLPFQLVGSFEWATVPACVAAAYMLLGLSTLSFEIENPFGKDNNDLPLDRMCDVISTDIDVICAHKMSLSNRKWMIDEENRPLMPVYNRGIEECLAAMTVEEIREALRLKVGRVREDEGTVVGRNGNEDPEKAASYNNDVVANGSMNVDVNGNGQARSGEIVQLPV</sequence>
<dbReference type="STRING" id="1051890.A0A3N4M2K9"/>
<proteinExistence type="predicted"/>
<evidence type="ECO:0000256" key="3">
    <source>
        <dbReference type="ARBA" id="ARBA00022475"/>
    </source>
</evidence>
<feature type="transmembrane region" description="Helical" evidence="8">
    <location>
        <begin position="103"/>
        <end position="122"/>
    </location>
</feature>
<dbReference type="GO" id="GO:0005886">
    <property type="term" value="C:plasma membrane"/>
    <property type="evidence" value="ECO:0007669"/>
    <property type="project" value="UniProtKB-SubCell"/>
</dbReference>
<evidence type="ECO:0000256" key="8">
    <source>
        <dbReference type="SAM" id="Phobius"/>
    </source>
</evidence>
<keyword evidence="5 8" id="KW-1133">Transmembrane helix</keyword>
<organism evidence="9 10">
    <name type="scientific">Terfezia boudieri ATCC MYA-4762</name>
    <dbReference type="NCBI Taxonomy" id="1051890"/>
    <lineage>
        <taxon>Eukaryota</taxon>
        <taxon>Fungi</taxon>
        <taxon>Dikarya</taxon>
        <taxon>Ascomycota</taxon>
        <taxon>Pezizomycotina</taxon>
        <taxon>Pezizomycetes</taxon>
        <taxon>Pezizales</taxon>
        <taxon>Pezizaceae</taxon>
        <taxon>Terfezia</taxon>
    </lineage>
</organism>
<dbReference type="OrthoDB" id="1368at2759"/>
<feature type="transmembrane region" description="Helical" evidence="8">
    <location>
        <begin position="315"/>
        <end position="336"/>
    </location>
</feature>
<evidence type="ECO:0000256" key="1">
    <source>
        <dbReference type="ARBA" id="ARBA00004651"/>
    </source>
</evidence>
<evidence type="ECO:0000256" key="6">
    <source>
        <dbReference type="ARBA" id="ARBA00023065"/>
    </source>
</evidence>
<keyword evidence="10" id="KW-1185">Reference proteome</keyword>
<dbReference type="GO" id="GO:0005254">
    <property type="term" value="F:chloride channel activity"/>
    <property type="evidence" value="ECO:0007669"/>
    <property type="project" value="InterPro"/>
</dbReference>
<keyword evidence="6" id="KW-0406">Ion transport</keyword>
<keyword evidence="7 8" id="KW-0472">Membrane</keyword>
<comment type="subcellular location">
    <subcellularLocation>
        <location evidence="1">Cell membrane</location>
        <topology evidence="1">Multi-pass membrane protein</topology>
    </subcellularLocation>
</comment>
<dbReference type="Pfam" id="PF25539">
    <property type="entry name" value="Bestrophin_2"/>
    <property type="match status" value="1"/>
</dbReference>
<dbReference type="InParanoid" id="A0A3N4M2K9"/>
<name>A0A3N4M2K9_9PEZI</name>
<keyword evidence="3" id="KW-1003">Cell membrane</keyword>
<dbReference type="AlphaFoldDB" id="A0A3N4M2K9"/>
<evidence type="ECO:0000256" key="7">
    <source>
        <dbReference type="ARBA" id="ARBA00023136"/>
    </source>
</evidence>
<dbReference type="EMBL" id="ML121531">
    <property type="protein sequence ID" value="RPB27622.1"/>
    <property type="molecule type" value="Genomic_DNA"/>
</dbReference>